<dbReference type="OrthoDB" id="73564at2157"/>
<reference evidence="2 7" key="2">
    <citation type="submission" date="2016-04" db="EMBL/GenBank/DDBJ databases">
        <title>Complete genome sequence of Thermococcus thioreducens type strain OGL-20P.</title>
        <authorList>
            <person name="Oger P.M."/>
        </authorList>
    </citation>
    <scope>NUCLEOTIDE SEQUENCE [LARGE SCALE GENOMIC DNA]</scope>
    <source>
        <strain evidence="2 7">OGL-20P</strain>
    </source>
</reference>
<dbReference type="NCBIfam" id="TIGR04288">
    <property type="entry name" value="CGP_CTERM"/>
    <property type="match status" value="1"/>
</dbReference>
<dbReference type="GeneID" id="33333703"/>
<name>A0A0Q2RG28_9EURY</name>
<dbReference type="EMBL" id="CP015105">
    <property type="protein sequence ID" value="ASJ12235.1"/>
    <property type="molecule type" value="Genomic_DNA"/>
</dbReference>
<keyword evidence="1" id="KW-0812">Transmembrane</keyword>
<reference evidence="3 5" key="1">
    <citation type="submission" date="2015-08" db="EMBL/GenBank/DDBJ databases">
        <title>Thermococcus thioreducens DSM 14981 genome sequencing.</title>
        <authorList>
            <person name="Hong S.-J."/>
            <person name="Kim M.-C."/>
            <person name="Shin J.-H."/>
        </authorList>
    </citation>
    <scope>NUCLEOTIDE SEQUENCE [LARGE SCALE GENOMIC DNA]</scope>
    <source>
        <strain evidence="3 5">DSM 14981</strain>
    </source>
</reference>
<evidence type="ECO:0000313" key="6">
    <source>
        <dbReference type="Proteomes" id="UP000182125"/>
    </source>
</evidence>
<evidence type="ECO:0000313" key="5">
    <source>
        <dbReference type="Proteomes" id="UP000051862"/>
    </source>
</evidence>
<keyword evidence="1" id="KW-1133">Transmembrane helix</keyword>
<organism evidence="3 5">
    <name type="scientific">Thermococcus thioreducens</name>
    <dbReference type="NCBI Taxonomy" id="277988"/>
    <lineage>
        <taxon>Archaea</taxon>
        <taxon>Methanobacteriati</taxon>
        <taxon>Methanobacteriota</taxon>
        <taxon>Thermococci</taxon>
        <taxon>Thermococcales</taxon>
        <taxon>Thermococcaceae</taxon>
        <taxon>Thermococcus</taxon>
    </lineage>
</organism>
<protein>
    <submittedName>
        <fullName evidence="4">CGP-CTERM domain-containing protein</fullName>
    </submittedName>
</protein>
<evidence type="ECO:0000313" key="4">
    <source>
        <dbReference type="EMBL" id="SEV94423.1"/>
    </source>
</evidence>
<feature type="transmembrane region" description="Helical" evidence="1">
    <location>
        <begin position="175"/>
        <end position="195"/>
    </location>
</feature>
<sequence length="199" mass="22025">MKKLVLFFIWLLVFSTVSYALVETQIDPGKLHFYMYGLETCPHCQKMKEEIPKFYGENSLTYYELINNDENNKLFSAQYKYTGIAGVPAIGIAYDGKLVAIVEGEYNVSATPKIVQAALDNGGLILFTGGQAYIIKNETIIQELQAIYVEHRMPGEGQTTTTTASETTSTTTNPGSEICGPGIAVVLAVLPLVLWKKRR</sequence>
<dbReference type="Proteomes" id="UP000051862">
    <property type="component" value="Unassembled WGS sequence"/>
</dbReference>
<keyword evidence="7" id="KW-1185">Reference proteome</keyword>
<dbReference type="Gene3D" id="3.40.30.10">
    <property type="entry name" value="Glutaredoxin"/>
    <property type="match status" value="1"/>
</dbReference>
<dbReference type="AlphaFoldDB" id="A0A0Q2RG28"/>
<evidence type="ECO:0000313" key="7">
    <source>
        <dbReference type="Proteomes" id="UP000250136"/>
    </source>
</evidence>
<evidence type="ECO:0000256" key="1">
    <source>
        <dbReference type="SAM" id="Phobius"/>
    </source>
</evidence>
<dbReference type="EMBL" id="LIXN01000003">
    <property type="protein sequence ID" value="KQH82974.1"/>
    <property type="molecule type" value="Genomic_DNA"/>
</dbReference>
<evidence type="ECO:0000313" key="3">
    <source>
        <dbReference type="EMBL" id="KQH82974.1"/>
    </source>
</evidence>
<gene>
    <name evidence="2" type="ORF">A3L14_04735</name>
    <name evidence="3" type="ORF">AMR53_01730</name>
    <name evidence="4" type="ORF">SAMN05216170_1020</name>
</gene>
<proteinExistence type="predicted"/>
<dbReference type="PROSITE" id="PS51354">
    <property type="entry name" value="GLUTAREDOXIN_2"/>
    <property type="match status" value="1"/>
</dbReference>
<dbReference type="InterPro" id="IPR036249">
    <property type="entry name" value="Thioredoxin-like_sf"/>
</dbReference>
<dbReference type="Proteomes" id="UP000182125">
    <property type="component" value="Unassembled WGS sequence"/>
</dbReference>
<evidence type="ECO:0000313" key="2">
    <source>
        <dbReference type="EMBL" id="ASJ12235.1"/>
    </source>
</evidence>
<dbReference type="Proteomes" id="UP000250136">
    <property type="component" value="Chromosome"/>
</dbReference>
<dbReference type="SUPFAM" id="SSF52833">
    <property type="entry name" value="Thioredoxin-like"/>
    <property type="match status" value="1"/>
</dbReference>
<accession>A0A0Q2RG28</accession>
<reference evidence="4 6" key="3">
    <citation type="submission" date="2016-10" db="EMBL/GenBank/DDBJ databases">
        <authorList>
            <person name="de Groot N.N."/>
        </authorList>
    </citation>
    <scope>NUCLEOTIDE SEQUENCE [LARGE SCALE GENOMIC DNA]</scope>
    <source>
        <strain evidence="4 6">OGL-20</strain>
    </source>
</reference>
<dbReference type="STRING" id="277988.SAMN05216170_1020"/>
<dbReference type="RefSeq" id="WP_055428627.1">
    <property type="nucleotide sequence ID" value="NZ_CP015105.1"/>
</dbReference>
<dbReference type="EMBL" id="FOIW01000001">
    <property type="protein sequence ID" value="SEV94423.1"/>
    <property type="molecule type" value="Genomic_DNA"/>
</dbReference>
<dbReference type="KEGG" id="ttd:A3L14_04735"/>
<dbReference type="PATRIC" id="fig|277988.4.peg.364"/>
<keyword evidence="1" id="KW-0472">Membrane</keyword>
<dbReference type="InterPro" id="IPR027552">
    <property type="entry name" value="CGP_CTERM"/>
</dbReference>